<dbReference type="EMBL" id="OKRB01000014">
    <property type="protein sequence ID" value="SPE17856.1"/>
    <property type="molecule type" value="Genomic_DNA"/>
</dbReference>
<protein>
    <submittedName>
        <fullName evidence="1">Uncharacterized protein</fullName>
    </submittedName>
</protein>
<organism evidence="1 2">
    <name type="scientific">Candidatus Sulfuritelmatomonas gaucii</name>
    <dbReference type="NCBI Taxonomy" id="2043161"/>
    <lineage>
        <taxon>Bacteria</taxon>
        <taxon>Pseudomonadati</taxon>
        <taxon>Acidobacteriota</taxon>
        <taxon>Terriglobia</taxon>
        <taxon>Terriglobales</taxon>
        <taxon>Acidobacteriaceae</taxon>
        <taxon>Candidatus Sulfuritelmatomonas</taxon>
    </lineage>
</organism>
<reference evidence="2" key="1">
    <citation type="submission" date="2018-02" db="EMBL/GenBank/DDBJ databases">
        <authorList>
            <person name="Hausmann B."/>
        </authorList>
    </citation>
    <scope>NUCLEOTIDE SEQUENCE [LARGE SCALE GENOMIC DNA]</scope>
    <source>
        <strain evidence="2">Peat soil MAG SbA5</strain>
    </source>
</reference>
<gene>
    <name evidence="1" type="ORF">SBA5_1100036</name>
</gene>
<dbReference type="OrthoDB" id="115960at2"/>
<dbReference type="Proteomes" id="UP000239735">
    <property type="component" value="Unassembled WGS sequence"/>
</dbReference>
<evidence type="ECO:0000313" key="1">
    <source>
        <dbReference type="EMBL" id="SPE17856.1"/>
    </source>
</evidence>
<evidence type="ECO:0000313" key="2">
    <source>
        <dbReference type="Proteomes" id="UP000239735"/>
    </source>
</evidence>
<dbReference type="AlphaFoldDB" id="A0A2N9L3F4"/>
<proteinExistence type="predicted"/>
<accession>A0A2N9L3F4</accession>
<name>A0A2N9L3F4_9BACT</name>
<sequence length="200" mass="21321">MLLVGLLTLGTTPGFSSSPGPETIQATYIQDGNVVSVTLIINDYTTPADLQVLSLAFQDGQDRELATALSKTKAAGFCSITGDLGFNVAFIQMVATPTGREITFIASRPLQSDEVNSNSDSQSFDLMVGQFDMNDTDNTKSTGFLYPASRLVVDKQGEFHYDLAGNPWLLVNILDSNWAPALAESAAPKATGPPLQQSLP</sequence>